<evidence type="ECO:0000313" key="3">
    <source>
        <dbReference type="EMBL" id="TWU02644.1"/>
    </source>
</evidence>
<dbReference type="SUPFAM" id="SSF49478">
    <property type="entry name" value="Cna protein B-type domain"/>
    <property type="match status" value="1"/>
</dbReference>
<evidence type="ECO:0000256" key="2">
    <source>
        <dbReference type="SAM" id="SignalP"/>
    </source>
</evidence>
<feature type="region of interest" description="Disordered" evidence="1">
    <location>
        <begin position="304"/>
        <end position="359"/>
    </location>
</feature>
<proteinExistence type="predicted"/>
<feature type="region of interest" description="Disordered" evidence="1">
    <location>
        <begin position="372"/>
        <end position="401"/>
    </location>
</feature>
<feature type="signal peptide" evidence="2">
    <location>
        <begin position="1"/>
        <end position="25"/>
    </location>
</feature>
<reference evidence="3 4" key="1">
    <citation type="submission" date="2019-02" db="EMBL/GenBank/DDBJ databases">
        <title>Deep-cultivation of Planctomycetes and their phenomic and genomic characterization uncovers novel biology.</title>
        <authorList>
            <person name="Wiegand S."/>
            <person name="Jogler M."/>
            <person name="Boedeker C."/>
            <person name="Pinto D."/>
            <person name="Vollmers J."/>
            <person name="Rivas-Marin E."/>
            <person name="Kohn T."/>
            <person name="Peeters S.H."/>
            <person name="Heuer A."/>
            <person name="Rast P."/>
            <person name="Oberbeckmann S."/>
            <person name="Bunk B."/>
            <person name="Jeske O."/>
            <person name="Meyerdierks A."/>
            <person name="Storesund J.E."/>
            <person name="Kallscheuer N."/>
            <person name="Luecker S."/>
            <person name="Lage O.M."/>
            <person name="Pohl T."/>
            <person name="Merkel B.J."/>
            <person name="Hornburger P."/>
            <person name="Mueller R.-W."/>
            <person name="Bruemmer F."/>
            <person name="Labrenz M."/>
            <person name="Spormann A.M."/>
            <person name="Op Den Camp H."/>
            <person name="Overmann J."/>
            <person name="Amann R."/>
            <person name="Jetten M.S.M."/>
            <person name="Mascher T."/>
            <person name="Medema M.H."/>
            <person name="Devos D.P."/>
            <person name="Kaster A.-K."/>
            <person name="Ovreas L."/>
            <person name="Rohde M."/>
            <person name="Galperin M.Y."/>
            <person name="Jogler C."/>
        </authorList>
    </citation>
    <scope>NUCLEOTIDE SEQUENCE [LARGE SCALE GENOMIC DNA]</scope>
    <source>
        <strain evidence="3 4">Pla52n</strain>
    </source>
</reference>
<accession>A0A5C6AX07</accession>
<dbReference type="Proteomes" id="UP000320176">
    <property type="component" value="Unassembled WGS sequence"/>
</dbReference>
<organism evidence="3 4">
    <name type="scientific">Stieleria varia</name>
    <dbReference type="NCBI Taxonomy" id="2528005"/>
    <lineage>
        <taxon>Bacteria</taxon>
        <taxon>Pseudomonadati</taxon>
        <taxon>Planctomycetota</taxon>
        <taxon>Planctomycetia</taxon>
        <taxon>Pirellulales</taxon>
        <taxon>Pirellulaceae</taxon>
        <taxon>Stieleria</taxon>
    </lineage>
</organism>
<evidence type="ECO:0000313" key="4">
    <source>
        <dbReference type="Proteomes" id="UP000320176"/>
    </source>
</evidence>
<evidence type="ECO:0008006" key="5">
    <source>
        <dbReference type="Google" id="ProtNLM"/>
    </source>
</evidence>
<dbReference type="AlphaFoldDB" id="A0A5C6AX07"/>
<feature type="chain" id="PRO_5022932511" description="Carboxypeptidase regulatory-like domain-containing protein" evidence="2">
    <location>
        <begin position="26"/>
        <end position="401"/>
    </location>
</feature>
<keyword evidence="2" id="KW-0732">Signal</keyword>
<dbReference type="EMBL" id="SJPN01000004">
    <property type="protein sequence ID" value="TWU02644.1"/>
    <property type="molecule type" value="Genomic_DNA"/>
</dbReference>
<sequence length="401" mass="42160" precursor="true">MYRLSKCLMVVSAVVAVSCCVPAMAQQPREEFANIDANLVAMDNTVPQDFYALTDEGQLRIQIVYLEGLPQQQLDRVRVRLFSKDGTNKVASVARDGLVRLGHVESGPHGIVVTGPGIYAAVGVYVSEKAANEEAVTPYQLPVIPVSNDTQIRAYTSYMPYEQPHYDYHDYVDFENTTTRPKHFYRTQLSQDGVLRGRVYAIAGQKQNLDRNRTDVVIYQAGKQIQRVSPEANGWFKVPSLKPGVYYVTATSWLGYSAFSFEVSANSGPGESLVSTTLTTSAQATEAPLEILLMPRQILSSVQQEVEADLNERSDETPVDDGTPIAETGGMTGGGGTGGGGTGGGGSGSGSGGGGGGAAGLAAIAGTAALAAAANDSDDGGTPIVPPAMATPNTVEAGLSN</sequence>
<comment type="caution">
    <text evidence="3">The sequence shown here is derived from an EMBL/GenBank/DDBJ whole genome shotgun (WGS) entry which is preliminary data.</text>
</comment>
<evidence type="ECO:0000256" key="1">
    <source>
        <dbReference type="SAM" id="MobiDB-lite"/>
    </source>
</evidence>
<gene>
    <name evidence="3" type="ORF">Pla52n_37010</name>
</gene>
<feature type="compositionally biased region" description="Gly residues" evidence="1">
    <location>
        <begin position="330"/>
        <end position="359"/>
    </location>
</feature>
<feature type="compositionally biased region" description="Polar residues" evidence="1">
    <location>
        <begin position="391"/>
        <end position="401"/>
    </location>
</feature>
<protein>
    <recommendedName>
        <fullName evidence="5">Carboxypeptidase regulatory-like domain-containing protein</fullName>
    </recommendedName>
</protein>
<keyword evidence="4" id="KW-1185">Reference proteome</keyword>
<dbReference type="PROSITE" id="PS51257">
    <property type="entry name" value="PROKAR_LIPOPROTEIN"/>
    <property type="match status" value="1"/>
</dbReference>
<name>A0A5C6AX07_9BACT</name>